<sequence>DDDDDVSTTPFAQQPAFGRGLWKRPVKFVPAGSASKSAPPVNSNGKAIADAYRAIVFGKNGPPKPELDAYPLCGTCGAPVKESDDKAHYLSHVHQAALPRAPIPSGIDRTRMGLKYLEKHGFDIDARVGLGANGQGMLFPIVPKEKRDKVGLGVDLKRIELEKKEALTPKNVSLDASKVRKLATEQKKKHERLQKMFYGDDKVEAYL</sequence>
<evidence type="ECO:0000313" key="3">
    <source>
        <dbReference type="Proteomes" id="UP000244855"/>
    </source>
</evidence>
<dbReference type="OrthoDB" id="20282at2759"/>
<accession>A0A2V1EDA6</accession>
<evidence type="ECO:0000313" key="2">
    <source>
        <dbReference type="EMBL" id="PVI08521.1"/>
    </source>
</evidence>
<dbReference type="InterPro" id="IPR039146">
    <property type="entry name" value="GPANK1"/>
</dbReference>
<reference evidence="2 3" key="1">
    <citation type="journal article" date="2018" name="Sci. Rep.">
        <title>Comparative genomics provides insights into the lifestyle and reveals functional heterogeneity of dark septate endophytic fungi.</title>
        <authorList>
            <person name="Knapp D.G."/>
            <person name="Nemeth J.B."/>
            <person name="Barry K."/>
            <person name="Hainaut M."/>
            <person name="Henrissat B."/>
            <person name="Johnson J."/>
            <person name="Kuo A."/>
            <person name="Lim J.H.P."/>
            <person name="Lipzen A."/>
            <person name="Nolan M."/>
            <person name="Ohm R.A."/>
            <person name="Tamas L."/>
            <person name="Grigoriev I.V."/>
            <person name="Spatafora J.W."/>
            <person name="Nagy L.G."/>
            <person name="Kovacs G.M."/>
        </authorList>
    </citation>
    <scope>NUCLEOTIDE SEQUENCE [LARGE SCALE GENOMIC DNA]</scope>
    <source>
        <strain evidence="2 3">DSE2036</strain>
    </source>
</reference>
<keyword evidence="3" id="KW-1185">Reference proteome</keyword>
<dbReference type="STRING" id="97972.A0A2V1EDA6"/>
<feature type="non-terminal residue" evidence="2">
    <location>
        <position position="1"/>
    </location>
</feature>
<name>A0A2V1EDA6_9PLEO</name>
<dbReference type="EMBL" id="KZ805300">
    <property type="protein sequence ID" value="PVI08521.1"/>
    <property type="molecule type" value="Genomic_DNA"/>
</dbReference>
<proteinExistence type="predicted"/>
<protein>
    <recommendedName>
        <fullName evidence="1">G-patch domain-containing protein</fullName>
    </recommendedName>
</protein>
<dbReference type="AlphaFoldDB" id="A0A2V1EDA6"/>
<dbReference type="Pfam" id="PF01585">
    <property type="entry name" value="G-patch"/>
    <property type="match status" value="1"/>
</dbReference>
<gene>
    <name evidence="2" type="ORF">DM02DRAFT_468953</name>
</gene>
<organism evidence="2 3">
    <name type="scientific">Periconia macrospinosa</name>
    <dbReference type="NCBI Taxonomy" id="97972"/>
    <lineage>
        <taxon>Eukaryota</taxon>
        <taxon>Fungi</taxon>
        <taxon>Dikarya</taxon>
        <taxon>Ascomycota</taxon>
        <taxon>Pezizomycotina</taxon>
        <taxon>Dothideomycetes</taxon>
        <taxon>Pleosporomycetidae</taxon>
        <taxon>Pleosporales</taxon>
        <taxon>Massarineae</taxon>
        <taxon>Periconiaceae</taxon>
        <taxon>Periconia</taxon>
    </lineage>
</organism>
<dbReference type="PANTHER" id="PTHR20923">
    <property type="entry name" value="BAT4 PROTEIN-RELATED"/>
    <property type="match status" value="1"/>
</dbReference>
<dbReference type="Proteomes" id="UP000244855">
    <property type="component" value="Unassembled WGS sequence"/>
</dbReference>
<dbReference type="InterPro" id="IPR000467">
    <property type="entry name" value="G_patch_dom"/>
</dbReference>
<dbReference type="PROSITE" id="PS50174">
    <property type="entry name" value="G_PATCH"/>
    <property type="match status" value="1"/>
</dbReference>
<dbReference type="GO" id="GO:0003676">
    <property type="term" value="F:nucleic acid binding"/>
    <property type="evidence" value="ECO:0007669"/>
    <property type="project" value="InterPro"/>
</dbReference>
<evidence type="ECO:0000259" key="1">
    <source>
        <dbReference type="PROSITE" id="PS50174"/>
    </source>
</evidence>
<feature type="non-terminal residue" evidence="2">
    <location>
        <position position="207"/>
    </location>
</feature>
<dbReference type="PANTHER" id="PTHR20923:SF1">
    <property type="entry name" value="G PATCH DOMAIN AND ANKYRIN REPEAT-CONTAINING PROTEIN 1"/>
    <property type="match status" value="1"/>
</dbReference>
<feature type="domain" description="G-patch" evidence="1">
    <location>
        <begin position="109"/>
        <end position="157"/>
    </location>
</feature>